<dbReference type="InterPro" id="IPR010918">
    <property type="entry name" value="PurM-like_C_dom"/>
</dbReference>
<dbReference type="InterPro" id="IPR016188">
    <property type="entry name" value="PurM-like_N"/>
</dbReference>
<dbReference type="InterPro" id="IPR036921">
    <property type="entry name" value="PurM-like_N_sf"/>
</dbReference>
<comment type="similarity">
    <text evidence="1">Belongs to the HypE family.</text>
</comment>
<organism evidence="4 7">
    <name type="scientific">Clostridium pasteurianum DSM 525 = ATCC 6013</name>
    <dbReference type="NCBI Taxonomy" id="1262449"/>
    <lineage>
        <taxon>Bacteria</taxon>
        <taxon>Bacillati</taxon>
        <taxon>Bacillota</taxon>
        <taxon>Clostridia</taxon>
        <taxon>Eubacteriales</taxon>
        <taxon>Clostridiaceae</taxon>
        <taxon>Clostridium</taxon>
    </lineage>
</organism>
<evidence type="ECO:0000259" key="3">
    <source>
        <dbReference type="Pfam" id="PF02769"/>
    </source>
</evidence>
<keyword evidence="7" id="KW-1185">Reference proteome</keyword>
<dbReference type="PIRSF" id="PIRSF005644">
    <property type="entry name" value="Hdrgns_mtr_HypE"/>
    <property type="match status" value="1"/>
</dbReference>
<evidence type="ECO:0000313" key="4">
    <source>
        <dbReference type="EMBL" id="AJA51431.1"/>
    </source>
</evidence>
<dbReference type="Pfam" id="PF00586">
    <property type="entry name" value="AIRS"/>
    <property type="match status" value="1"/>
</dbReference>
<dbReference type="KEGG" id="cpae:CPAST_c13440"/>
<name>A0A0H3J6B2_CLOPA</name>
<reference evidence="4 7" key="1">
    <citation type="journal article" date="2015" name="Genome Announc.">
        <title>Complete Genome Sequence of the Nitrogen-Fixing and Solvent-Producing Clostridium pasteurianum DSM 525.</title>
        <authorList>
            <person name="Poehlein A."/>
            <person name="Grosse-Honebrink A."/>
            <person name="Zhang Y."/>
            <person name="Minton N.P."/>
            <person name="Daniel R."/>
        </authorList>
    </citation>
    <scope>NUCLEOTIDE SEQUENCE [LARGE SCALE GENOMIC DNA]</scope>
    <source>
        <strain evidence="4">DSM 525</strain>
        <strain evidence="7">DSM 525 / ATCC 6013</strain>
    </source>
</reference>
<dbReference type="InterPro" id="IPR036676">
    <property type="entry name" value="PurM-like_C_sf"/>
</dbReference>
<evidence type="ECO:0000313" key="7">
    <source>
        <dbReference type="Proteomes" id="UP000030905"/>
    </source>
</evidence>
<protein>
    <submittedName>
        <fullName evidence="5">AIR synthase related protein domain protein</fullName>
    </submittedName>
    <submittedName>
        <fullName evidence="4">Putative hydrogenase expression/formation protein</fullName>
    </submittedName>
</protein>
<dbReference type="GeneID" id="93073522"/>
<dbReference type="PANTHER" id="PTHR30303:SF4">
    <property type="entry name" value="HYDROGENASE EXPRESSION_FORMATION PROTEIN HYPE"/>
    <property type="match status" value="1"/>
</dbReference>
<evidence type="ECO:0000313" key="6">
    <source>
        <dbReference type="Proteomes" id="UP000028042"/>
    </source>
</evidence>
<reference evidence="5" key="2">
    <citation type="submission" date="2015-10" db="EMBL/GenBank/DDBJ databases">
        <title>Improved Draft Genome Sequence of Clostridium pasteurianum Strain ATCC 6013 (DSM 525) Using a Hybrid Next-Generation Sequencing Approach.</title>
        <authorList>
            <person name="Pyne M.E."/>
            <person name="Utturkar S.M."/>
            <person name="Brown S.D."/>
            <person name="Moo-Young M."/>
            <person name="Chung D.A."/>
            <person name="Chou P.C."/>
        </authorList>
    </citation>
    <scope>NUCLEOTIDE SEQUENCE</scope>
    <source>
        <strain evidence="5">ATCC 6013</strain>
    </source>
</reference>
<dbReference type="Gene3D" id="3.30.1330.10">
    <property type="entry name" value="PurM-like, N-terminal domain"/>
    <property type="match status" value="1"/>
</dbReference>
<dbReference type="Gene3D" id="3.90.650.10">
    <property type="entry name" value="PurM-like C-terminal domain"/>
    <property type="match status" value="1"/>
</dbReference>
<sequence>MKVGKLDSYELQKIIDNNRGIKREDVRIRGGIGEDCSVIEFGDFECVVSTDPITGAEKGLGKLAVHINCNDIASAGVEPLGILVTIMAPESSTLIDIKNVMEEISEECKKLNLEILGGHTEVTSAVNRMIVSCTVLGKGRKNSSVSTADAKPGDDIIITKKLGMEGTFIAVSHKEDELINILTEEEIKEARGYIESISVVDEGRICGRAGVNSMHDITEGGVLGALWEVSKASNCGFKICYDFMPISEVTRKVCKKFNIDPLRFISSGSMLVTCKDGNKLVDLLKKNNIESVIIGNITEDKNIIIKDGKEEEVDPPDSDELFKIMK</sequence>
<dbReference type="AlphaFoldDB" id="A0A0H3J6B2"/>
<evidence type="ECO:0000256" key="1">
    <source>
        <dbReference type="ARBA" id="ARBA00006243"/>
    </source>
</evidence>
<proteinExistence type="inferred from homology"/>
<dbReference type="InterPro" id="IPR011854">
    <property type="entry name" value="HypE"/>
</dbReference>
<dbReference type="eggNOG" id="COG0309">
    <property type="taxonomic scope" value="Bacteria"/>
</dbReference>
<dbReference type="PATRIC" id="fig|1262449.3.peg.2763"/>
<dbReference type="PANTHER" id="PTHR30303">
    <property type="entry name" value="HYDROGENASE ISOENZYMES FORMATION PROTEIN HYPE"/>
    <property type="match status" value="1"/>
</dbReference>
<dbReference type="Pfam" id="PF02769">
    <property type="entry name" value="AIRS_C"/>
    <property type="match status" value="1"/>
</dbReference>
<dbReference type="CDD" id="cd06061">
    <property type="entry name" value="PurM-like1"/>
    <property type="match status" value="1"/>
</dbReference>
<dbReference type="EMBL" id="CP009268">
    <property type="protein sequence ID" value="AJA51431.1"/>
    <property type="molecule type" value="Genomic_DNA"/>
</dbReference>
<gene>
    <name evidence="4" type="ORF">CLPA_c13440</name>
    <name evidence="5" type="ORF">CP6013_01810</name>
</gene>
<dbReference type="SUPFAM" id="SSF55326">
    <property type="entry name" value="PurM N-terminal domain-like"/>
    <property type="match status" value="1"/>
</dbReference>
<dbReference type="Proteomes" id="UP000030905">
    <property type="component" value="Chromosome"/>
</dbReference>
<dbReference type="EMBL" id="JPGY02000001">
    <property type="protein sequence ID" value="KRU12562.1"/>
    <property type="molecule type" value="Genomic_DNA"/>
</dbReference>
<feature type="domain" description="PurM-like C-terminal" evidence="3">
    <location>
        <begin position="151"/>
        <end position="305"/>
    </location>
</feature>
<reference evidence="5 6" key="3">
    <citation type="journal article" name="Genome Announc.">
        <title>Improved Draft Genome Sequence of Clostridium pasteurianum Strain ATCC 6013 (DSM 525) Using a Hybrid Next-Generation Sequencing Approach.</title>
        <authorList>
            <person name="Pyne M.E."/>
            <person name="Utturkar S."/>
            <person name="Brown S.D."/>
            <person name="Moo-Young M."/>
            <person name="Chung D.A."/>
            <person name="Chou C.P."/>
        </authorList>
    </citation>
    <scope>NUCLEOTIDE SEQUENCE [LARGE SCALE GENOMIC DNA]</scope>
    <source>
        <strain evidence="5 6">ATCC 6013</strain>
    </source>
</reference>
<feature type="domain" description="PurM-like N-terminal" evidence="2">
    <location>
        <begin position="33"/>
        <end position="137"/>
    </location>
</feature>
<evidence type="ECO:0000259" key="2">
    <source>
        <dbReference type="Pfam" id="PF00586"/>
    </source>
</evidence>
<accession>A0A0H3J6B2</accession>
<dbReference type="KEGG" id="cpat:CLPA_c13440"/>
<dbReference type="RefSeq" id="WP_003446287.1">
    <property type="nucleotide sequence ID" value="NZ_ANZB01000009.1"/>
</dbReference>
<dbReference type="Proteomes" id="UP000028042">
    <property type="component" value="Unassembled WGS sequence"/>
</dbReference>
<dbReference type="GO" id="GO:0051604">
    <property type="term" value="P:protein maturation"/>
    <property type="evidence" value="ECO:0007669"/>
    <property type="project" value="TreeGrafter"/>
</dbReference>
<evidence type="ECO:0000313" key="5">
    <source>
        <dbReference type="EMBL" id="KRU12562.1"/>
    </source>
</evidence>
<dbReference type="SUPFAM" id="SSF56042">
    <property type="entry name" value="PurM C-terminal domain-like"/>
    <property type="match status" value="1"/>
</dbReference>